<keyword evidence="6 11" id="KW-0798">TonB box</keyword>
<evidence type="ECO:0000259" key="14">
    <source>
        <dbReference type="Pfam" id="PF07715"/>
    </source>
</evidence>
<evidence type="ECO:0000256" key="4">
    <source>
        <dbReference type="ARBA" id="ARBA00022692"/>
    </source>
</evidence>
<keyword evidence="4 9" id="KW-0812">Transmembrane</keyword>
<dbReference type="PROSITE" id="PS01156">
    <property type="entry name" value="TONB_DEPENDENT_REC_2"/>
    <property type="match status" value="1"/>
</dbReference>
<dbReference type="InterPro" id="IPR036942">
    <property type="entry name" value="Beta-barrel_TonB_sf"/>
</dbReference>
<dbReference type="InterPro" id="IPR010104">
    <property type="entry name" value="TonB_rcpt_bac"/>
</dbReference>
<dbReference type="InterPro" id="IPR037066">
    <property type="entry name" value="Plug_dom_sf"/>
</dbReference>
<dbReference type="KEGG" id="apel:CA267_013465"/>
<keyword evidence="7 9" id="KW-0472">Membrane</keyword>
<organism evidence="15 16">
    <name type="scientific">Alteromonas pelagimontana</name>
    <dbReference type="NCBI Taxonomy" id="1858656"/>
    <lineage>
        <taxon>Bacteria</taxon>
        <taxon>Pseudomonadati</taxon>
        <taxon>Pseudomonadota</taxon>
        <taxon>Gammaproteobacteria</taxon>
        <taxon>Alteromonadales</taxon>
        <taxon>Alteromonadaceae</taxon>
        <taxon>Alteromonas/Salinimonas group</taxon>
        <taxon>Alteromonas</taxon>
    </lineage>
</organism>
<evidence type="ECO:0000256" key="7">
    <source>
        <dbReference type="ARBA" id="ARBA00023136"/>
    </source>
</evidence>
<evidence type="ECO:0000256" key="11">
    <source>
        <dbReference type="RuleBase" id="RU003357"/>
    </source>
</evidence>
<evidence type="ECO:0000256" key="8">
    <source>
        <dbReference type="ARBA" id="ARBA00023237"/>
    </source>
</evidence>
<keyword evidence="16" id="KW-1185">Reference proteome</keyword>
<evidence type="ECO:0000256" key="5">
    <source>
        <dbReference type="ARBA" id="ARBA00022729"/>
    </source>
</evidence>
<dbReference type="Proteomes" id="UP000219285">
    <property type="component" value="Chromosome"/>
</dbReference>
<keyword evidence="2 9" id="KW-0813">Transport</keyword>
<dbReference type="InterPro" id="IPR000531">
    <property type="entry name" value="Beta-barrel_TonB"/>
</dbReference>
<evidence type="ECO:0000256" key="9">
    <source>
        <dbReference type="PROSITE-ProRule" id="PRU01360"/>
    </source>
</evidence>
<dbReference type="PANTHER" id="PTHR40980">
    <property type="entry name" value="PLUG DOMAIN-CONTAINING PROTEIN"/>
    <property type="match status" value="1"/>
</dbReference>
<comment type="similarity">
    <text evidence="9 11">Belongs to the TonB-dependent receptor family.</text>
</comment>
<dbReference type="InterPro" id="IPR012910">
    <property type="entry name" value="Plug_dom"/>
</dbReference>
<keyword evidence="5 12" id="KW-0732">Signal</keyword>
<dbReference type="AlphaFoldDB" id="A0A6M4MF28"/>
<evidence type="ECO:0000313" key="16">
    <source>
        <dbReference type="Proteomes" id="UP000219285"/>
    </source>
</evidence>
<dbReference type="PROSITE" id="PS52016">
    <property type="entry name" value="TONB_DEPENDENT_REC_3"/>
    <property type="match status" value="1"/>
</dbReference>
<accession>A0A6M4MF28</accession>
<dbReference type="Gene3D" id="2.40.170.20">
    <property type="entry name" value="TonB-dependent receptor, beta-barrel domain"/>
    <property type="match status" value="1"/>
</dbReference>
<gene>
    <name evidence="15" type="ORF">CA267_013465</name>
</gene>
<dbReference type="InterPro" id="IPR039426">
    <property type="entry name" value="TonB-dep_rcpt-like"/>
</dbReference>
<reference evidence="15 16" key="2">
    <citation type="submission" date="2020-04" db="EMBL/GenBank/DDBJ databases">
        <title>Complete genome sequence of Alteromonas pelagimontana 5.12T.</title>
        <authorList>
            <person name="Sinha R.K."/>
            <person name="Krishnan K.P."/>
            <person name="Kurian J.P."/>
        </authorList>
    </citation>
    <scope>NUCLEOTIDE SEQUENCE [LARGE SCALE GENOMIC DNA]</scope>
    <source>
        <strain evidence="15 16">5.12</strain>
    </source>
</reference>
<name>A0A6M4MF28_9ALTE</name>
<evidence type="ECO:0000256" key="1">
    <source>
        <dbReference type="ARBA" id="ARBA00004571"/>
    </source>
</evidence>
<sequence>MKASNPSRIPASPQFKPTLCALLVSLAFTAEAQTSSENPVQADQETVEKINVVGSRLQTTKAIATKLSTDKFVDSISEDEAASFAGENAAETLTSLPAITIQGNGETITNRFVTIRGINPDWNLTTLNDLNVATPNASSRSQYFDLFPSNLAKRIEVFKTFTASDQGGSIGGVTNFVSRRGSEFDKPIFIATGGVGFAEIDESVEDRKLPFNIDLTYASKLTEKLGVSVSASYNQRARSQPSTLPRSRSTTIDGITIPREYRLAFETTDIERVNLSTTVDYLLDESTTLWLAAGFNKTEFTKYHYKSDERITSGTYSIDPIDENTGYVTVDESTEDGVYGGAHFAEIATINTDSDMGFIQAGYEKLIGDLGFLEVKGSYSKATESRLDRYSLFFHTPERATFFYDKSNPSLPTIGLVETDGQTLDTFYAPEKYHLQNDQYNPRETDADMIDLALNYSWNTGKVADGLGFKVGAKYTTSDRSYDYNKHEYRTTDAGAEQFTLATIYVDPPNVPYPGMNSNRRAMFGDLGLRNSLISSHVSDANLFTLMTSDSNDYSSDYTLDETISSAYAKAEYNSDDFFAHAGLRYEDTDYSGTGYRLENGDWIASSLSNDYAKLLPSAGINYHLTDDLRLSATYSKTIARPDYVDLAPLGEVLDLSETGVGSITRSNPDLKPRSSNNYDVYADWVITDGLISAGYFYKDIKDEIITLREMDELTIDGQVYDMTISQKVNSQSARLSGFELNVMKELTFLPAPWDNLGVNINGTLMSGDFKVPDSSSRQDPGFLLTQPEKLANVAVYYSGELFDARIIYSYTGEKPVGFDVANEANDLIRLSRTDLSAKVRYFVNDNLELYASGTNLTSEDFTDVRPDGALYRYRNEGRNYKVGITYKF</sequence>
<keyword evidence="15" id="KW-0675">Receptor</keyword>
<feature type="domain" description="TonB-dependent receptor plug" evidence="14">
    <location>
        <begin position="67"/>
        <end position="173"/>
    </location>
</feature>
<proteinExistence type="inferred from homology"/>
<feature type="domain" description="TonB-dependent receptor-like beta-barrel" evidence="13">
    <location>
        <begin position="421"/>
        <end position="857"/>
    </location>
</feature>
<evidence type="ECO:0000313" key="15">
    <source>
        <dbReference type="EMBL" id="QJR81699.1"/>
    </source>
</evidence>
<dbReference type="Pfam" id="PF00593">
    <property type="entry name" value="TonB_dep_Rec_b-barrel"/>
    <property type="match status" value="1"/>
</dbReference>
<protein>
    <submittedName>
        <fullName evidence="15">TonB-dependent receptor</fullName>
    </submittedName>
</protein>
<dbReference type="Pfam" id="PF07715">
    <property type="entry name" value="Plug"/>
    <property type="match status" value="1"/>
</dbReference>
<dbReference type="Gene3D" id="2.170.130.10">
    <property type="entry name" value="TonB-dependent receptor, plug domain"/>
    <property type="match status" value="1"/>
</dbReference>
<dbReference type="SUPFAM" id="SSF56935">
    <property type="entry name" value="Porins"/>
    <property type="match status" value="1"/>
</dbReference>
<reference evidence="16" key="1">
    <citation type="submission" date="2014-12" db="EMBL/GenBank/DDBJ databases">
        <title>Complete genome sequence of a multi-drug resistant Klebsiella pneumoniae.</title>
        <authorList>
            <person name="Hua X."/>
            <person name="Chen Q."/>
            <person name="Li X."/>
            <person name="Feng Y."/>
            <person name="Ruan Z."/>
            <person name="Yu Y."/>
        </authorList>
    </citation>
    <scope>NUCLEOTIDE SEQUENCE [LARGE SCALE GENOMIC DNA]</scope>
    <source>
        <strain evidence="16">5.12</strain>
    </source>
</reference>
<dbReference type="RefSeq" id="WP_075610734.1">
    <property type="nucleotide sequence ID" value="NZ_CP052766.1"/>
</dbReference>
<evidence type="ECO:0000256" key="2">
    <source>
        <dbReference type="ARBA" id="ARBA00022448"/>
    </source>
</evidence>
<dbReference type="CDD" id="cd01347">
    <property type="entry name" value="ligand_gated_channel"/>
    <property type="match status" value="1"/>
</dbReference>
<dbReference type="GO" id="GO:0009279">
    <property type="term" value="C:cell outer membrane"/>
    <property type="evidence" value="ECO:0007669"/>
    <property type="project" value="UniProtKB-SubCell"/>
</dbReference>
<dbReference type="EMBL" id="CP052766">
    <property type="protein sequence ID" value="QJR81699.1"/>
    <property type="molecule type" value="Genomic_DNA"/>
</dbReference>
<feature type="signal peptide" evidence="12">
    <location>
        <begin position="1"/>
        <end position="32"/>
    </location>
</feature>
<evidence type="ECO:0000259" key="13">
    <source>
        <dbReference type="Pfam" id="PF00593"/>
    </source>
</evidence>
<evidence type="ECO:0000256" key="6">
    <source>
        <dbReference type="ARBA" id="ARBA00023077"/>
    </source>
</evidence>
<keyword evidence="3 9" id="KW-1134">Transmembrane beta strand</keyword>
<comment type="subcellular location">
    <subcellularLocation>
        <location evidence="1 9">Cell outer membrane</location>
        <topology evidence="1 9">Multi-pass membrane protein</topology>
    </subcellularLocation>
</comment>
<dbReference type="PANTHER" id="PTHR40980:SF4">
    <property type="entry name" value="TONB-DEPENDENT RECEPTOR-LIKE BETA-BARREL DOMAIN-CONTAINING PROTEIN"/>
    <property type="match status" value="1"/>
</dbReference>
<feature type="chain" id="PRO_5028814681" evidence="12">
    <location>
        <begin position="33"/>
        <end position="889"/>
    </location>
</feature>
<evidence type="ECO:0000256" key="12">
    <source>
        <dbReference type="SAM" id="SignalP"/>
    </source>
</evidence>
<keyword evidence="8 9" id="KW-0998">Cell outer membrane</keyword>
<dbReference type="NCBIfam" id="TIGR01782">
    <property type="entry name" value="TonB-Xanth-Caul"/>
    <property type="match status" value="1"/>
</dbReference>
<dbReference type="OrthoDB" id="8727862at2"/>
<evidence type="ECO:0000256" key="10">
    <source>
        <dbReference type="PROSITE-ProRule" id="PRU10144"/>
    </source>
</evidence>
<dbReference type="InterPro" id="IPR010917">
    <property type="entry name" value="TonB_rcpt_CS"/>
</dbReference>
<feature type="short sequence motif" description="TonB C-terminal box" evidence="10">
    <location>
        <begin position="872"/>
        <end position="889"/>
    </location>
</feature>
<evidence type="ECO:0000256" key="3">
    <source>
        <dbReference type="ARBA" id="ARBA00022452"/>
    </source>
</evidence>